<evidence type="ECO:0000313" key="2">
    <source>
        <dbReference type="Proteomes" id="UP000257109"/>
    </source>
</evidence>
<gene>
    <name evidence="1" type="ORF">CR513_51225</name>
</gene>
<protein>
    <recommendedName>
        <fullName evidence="3">G-patch domain-containing protein</fullName>
    </recommendedName>
</protein>
<feature type="non-terminal residue" evidence="1">
    <location>
        <position position="1"/>
    </location>
</feature>
<sequence>MVGEKELMISTRLPMEYIEGDDEVLETSFQALEIVGTTSTEVEGGGPKLSKAAIKADKVLIGNGFQLGKGLGKGLDGIAELRAPGKKWIRSDLYSHFISGGIISLGQIAAVEDQPPKCEEWVVSTSQELDNWTAEALPELVS</sequence>
<evidence type="ECO:0000313" key="1">
    <source>
        <dbReference type="EMBL" id="RDX69629.1"/>
    </source>
</evidence>
<dbReference type="EMBL" id="QJKJ01012025">
    <property type="protein sequence ID" value="RDX69629.1"/>
    <property type="molecule type" value="Genomic_DNA"/>
</dbReference>
<organism evidence="1 2">
    <name type="scientific">Mucuna pruriens</name>
    <name type="common">Velvet bean</name>
    <name type="synonym">Dolichos pruriens</name>
    <dbReference type="NCBI Taxonomy" id="157652"/>
    <lineage>
        <taxon>Eukaryota</taxon>
        <taxon>Viridiplantae</taxon>
        <taxon>Streptophyta</taxon>
        <taxon>Embryophyta</taxon>
        <taxon>Tracheophyta</taxon>
        <taxon>Spermatophyta</taxon>
        <taxon>Magnoliopsida</taxon>
        <taxon>eudicotyledons</taxon>
        <taxon>Gunneridae</taxon>
        <taxon>Pentapetalae</taxon>
        <taxon>rosids</taxon>
        <taxon>fabids</taxon>
        <taxon>Fabales</taxon>
        <taxon>Fabaceae</taxon>
        <taxon>Papilionoideae</taxon>
        <taxon>50 kb inversion clade</taxon>
        <taxon>NPAAA clade</taxon>
        <taxon>indigoferoid/millettioid clade</taxon>
        <taxon>Phaseoleae</taxon>
        <taxon>Mucuna</taxon>
    </lineage>
</organism>
<comment type="caution">
    <text evidence="1">The sequence shown here is derived from an EMBL/GenBank/DDBJ whole genome shotgun (WGS) entry which is preliminary data.</text>
</comment>
<dbReference type="Proteomes" id="UP000257109">
    <property type="component" value="Unassembled WGS sequence"/>
</dbReference>
<dbReference type="OrthoDB" id="1736143at2759"/>
<evidence type="ECO:0008006" key="3">
    <source>
        <dbReference type="Google" id="ProtNLM"/>
    </source>
</evidence>
<name>A0A371EUJ0_MUCPR</name>
<keyword evidence="2" id="KW-1185">Reference proteome</keyword>
<accession>A0A371EUJ0</accession>
<reference evidence="1" key="1">
    <citation type="submission" date="2018-05" db="EMBL/GenBank/DDBJ databases">
        <title>Draft genome of Mucuna pruriens seed.</title>
        <authorList>
            <person name="Nnadi N.E."/>
            <person name="Vos R."/>
            <person name="Hasami M.H."/>
            <person name="Devisetty U.K."/>
            <person name="Aguiy J.C."/>
        </authorList>
    </citation>
    <scope>NUCLEOTIDE SEQUENCE [LARGE SCALE GENOMIC DNA]</scope>
    <source>
        <strain evidence="1">JCA_2017</strain>
    </source>
</reference>
<dbReference type="AlphaFoldDB" id="A0A371EUJ0"/>
<proteinExistence type="predicted"/>